<dbReference type="PANTHER" id="PTHR18964">
    <property type="entry name" value="ROK (REPRESSOR, ORF, KINASE) FAMILY"/>
    <property type="match status" value="1"/>
</dbReference>
<dbReference type="InterPro" id="IPR043129">
    <property type="entry name" value="ATPase_NBD"/>
</dbReference>
<reference evidence="9" key="1">
    <citation type="submission" date="2020-05" db="EMBL/GenBank/DDBJ databases">
        <authorList>
            <person name="Chiriac C."/>
            <person name="Salcher M."/>
            <person name="Ghai R."/>
            <person name="Kavagutti S V."/>
        </authorList>
    </citation>
    <scope>NUCLEOTIDE SEQUENCE</scope>
</reference>
<dbReference type="CDD" id="cd24061">
    <property type="entry name" value="ASKHA_NBD_ROK_SgGLK-like"/>
    <property type="match status" value="1"/>
</dbReference>
<dbReference type="Gene3D" id="3.30.420.40">
    <property type="match status" value="2"/>
</dbReference>
<protein>
    <recommendedName>
        <fullName evidence="3">Glucokinase</fullName>
        <ecNumber evidence="2">2.7.1.2</ecNumber>
    </recommendedName>
    <alternativeName>
        <fullName evidence="8">Glucose kinase</fullName>
    </alternativeName>
</protein>
<dbReference type="NCBIfam" id="TIGR00744">
    <property type="entry name" value="ROK_glcA_fam"/>
    <property type="match status" value="1"/>
</dbReference>
<sequence length="316" mass="32458">MYAIGIDIGGTKIAGALVAADGSIIRDSRVPTPAHDANAIAEAVVGLVNELAEGVQVDGVGVAAAGFVDADRAKIVYAPNLSWRNEPFKEKLQAKISAPVFIDNDANAAGWAEFRFGAGRGFKHMVMLTIGTGVGGAVVVDSQLLRGGFGLAAELGHMSLIPGGRLCGCGQQGCIEAYGSGTALLRAAKELVASSGPKASRLAQLQDENGELTGAQVYQALVERDPGAVELLSELGESLGQAIATLCSVLDPEIVVIGGGVSAAGDLLLDPIRESYLKHLPAANFRPHLKIVTAEFVNDAGVVGAADLARLELAKQ</sequence>
<accession>A0A6J6H6K3</accession>
<gene>
    <name evidence="9" type="ORF">UFOPK1855_00250</name>
</gene>
<dbReference type="PANTHER" id="PTHR18964:SF173">
    <property type="entry name" value="GLUCOKINASE"/>
    <property type="match status" value="1"/>
</dbReference>
<dbReference type="GO" id="GO:0004340">
    <property type="term" value="F:glucokinase activity"/>
    <property type="evidence" value="ECO:0007669"/>
    <property type="project" value="UniProtKB-EC"/>
</dbReference>
<name>A0A6J6H6K3_9ZZZZ</name>
<dbReference type="AlphaFoldDB" id="A0A6J6H6K3"/>
<evidence type="ECO:0000256" key="8">
    <source>
        <dbReference type="ARBA" id="ARBA00032386"/>
    </source>
</evidence>
<comment type="similarity">
    <text evidence="1">Belongs to the ROK (NagC/XylR) family.</text>
</comment>
<dbReference type="InterPro" id="IPR049874">
    <property type="entry name" value="ROK_cs"/>
</dbReference>
<dbReference type="SUPFAM" id="SSF53067">
    <property type="entry name" value="Actin-like ATPase domain"/>
    <property type="match status" value="1"/>
</dbReference>
<keyword evidence="4" id="KW-0808">Transferase</keyword>
<dbReference type="GO" id="GO:0005524">
    <property type="term" value="F:ATP binding"/>
    <property type="evidence" value="ECO:0007669"/>
    <property type="project" value="UniProtKB-KW"/>
</dbReference>
<evidence type="ECO:0000256" key="7">
    <source>
        <dbReference type="ARBA" id="ARBA00022840"/>
    </source>
</evidence>
<proteinExistence type="inferred from homology"/>
<dbReference type="Pfam" id="PF00480">
    <property type="entry name" value="ROK"/>
    <property type="match status" value="1"/>
</dbReference>
<dbReference type="GO" id="GO:0006096">
    <property type="term" value="P:glycolytic process"/>
    <property type="evidence" value="ECO:0007669"/>
    <property type="project" value="InterPro"/>
</dbReference>
<organism evidence="9">
    <name type="scientific">freshwater metagenome</name>
    <dbReference type="NCBI Taxonomy" id="449393"/>
    <lineage>
        <taxon>unclassified sequences</taxon>
        <taxon>metagenomes</taxon>
        <taxon>ecological metagenomes</taxon>
    </lineage>
</organism>
<dbReference type="GO" id="GO:0005737">
    <property type="term" value="C:cytoplasm"/>
    <property type="evidence" value="ECO:0007669"/>
    <property type="project" value="InterPro"/>
</dbReference>
<dbReference type="EC" id="2.7.1.2" evidence="2"/>
<dbReference type="PROSITE" id="PS01125">
    <property type="entry name" value="ROK"/>
    <property type="match status" value="1"/>
</dbReference>
<dbReference type="InterPro" id="IPR004654">
    <property type="entry name" value="ROK_glcA"/>
</dbReference>
<evidence type="ECO:0000256" key="3">
    <source>
        <dbReference type="ARBA" id="ARBA00014701"/>
    </source>
</evidence>
<evidence type="ECO:0000313" key="9">
    <source>
        <dbReference type="EMBL" id="CAB4608143.1"/>
    </source>
</evidence>
<evidence type="ECO:0000256" key="5">
    <source>
        <dbReference type="ARBA" id="ARBA00022741"/>
    </source>
</evidence>
<dbReference type="InterPro" id="IPR000600">
    <property type="entry name" value="ROK"/>
</dbReference>
<dbReference type="EMBL" id="CAEZUW010000023">
    <property type="protein sequence ID" value="CAB4608143.1"/>
    <property type="molecule type" value="Genomic_DNA"/>
</dbReference>
<keyword evidence="6" id="KW-0418">Kinase</keyword>
<keyword evidence="7" id="KW-0067">ATP-binding</keyword>
<keyword evidence="5" id="KW-0547">Nucleotide-binding</keyword>
<evidence type="ECO:0000256" key="2">
    <source>
        <dbReference type="ARBA" id="ARBA00012323"/>
    </source>
</evidence>
<evidence type="ECO:0000256" key="4">
    <source>
        <dbReference type="ARBA" id="ARBA00022679"/>
    </source>
</evidence>
<evidence type="ECO:0000256" key="1">
    <source>
        <dbReference type="ARBA" id="ARBA00006479"/>
    </source>
</evidence>
<evidence type="ECO:0000256" key="6">
    <source>
        <dbReference type="ARBA" id="ARBA00022777"/>
    </source>
</evidence>